<organism evidence="1 2">
    <name type="scientific">Leptospira noguchii serovar Autumnalis str. ZUN142</name>
    <dbReference type="NCBI Taxonomy" id="1085540"/>
    <lineage>
        <taxon>Bacteria</taxon>
        <taxon>Pseudomonadati</taxon>
        <taxon>Spirochaetota</taxon>
        <taxon>Spirochaetia</taxon>
        <taxon>Leptospirales</taxon>
        <taxon>Leptospiraceae</taxon>
        <taxon>Leptospira</taxon>
    </lineage>
</organism>
<proteinExistence type="predicted"/>
<evidence type="ECO:0000313" key="2">
    <source>
        <dbReference type="Proteomes" id="UP000012153"/>
    </source>
</evidence>
<name>M6U7Z9_9LEPT</name>
<dbReference type="AlphaFoldDB" id="M6U7Z9"/>
<accession>M6U7Z9</accession>
<sequence>MRSKEKILKNIRILQNLSISHQKFKILCVPFRLAYDNQVLLLNIQYVDSVTRILKVDRMIGLEKEFSNKLRESILKQILYVIGPNNLYKN</sequence>
<dbReference type="Proteomes" id="UP000012153">
    <property type="component" value="Unassembled WGS sequence"/>
</dbReference>
<dbReference type="EMBL" id="AHOP02000059">
    <property type="protein sequence ID" value="EMO39056.1"/>
    <property type="molecule type" value="Genomic_DNA"/>
</dbReference>
<reference evidence="1 2" key="1">
    <citation type="submission" date="2013-01" db="EMBL/GenBank/DDBJ databases">
        <authorList>
            <person name="Harkins D.M."/>
            <person name="Durkin A.S."/>
            <person name="Brinkac L.M."/>
            <person name="Haft D.H."/>
            <person name="Selengut J.D."/>
            <person name="Sanka R."/>
            <person name="DePew J."/>
            <person name="Purushe J."/>
            <person name="Matthias M.A."/>
            <person name="Vinetz J.M."/>
            <person name="Sutton G.G."/>
            <person name="Nierman W.C."/>
            <person name="Fouts D.E."/>
        </authorList>
    </citation>
    <scope>NUCLEOTIDE SEQUENCE [LARGE SCALE GENOMIC DNA]</scope>
    <source>
        <strain evidence="1 2">ZUN142</strain>
    </source>
</reference>
<comment type="caution">
    <text evidence="1">The sequence shown here is derived from an EMBL/GenBank/DDBJ whole genome shotgun (WGS) entry which is preliminary data.</text>
</comment>
<protein>
    <submittedName>
        <fullName evidence="1">Uncharacterized protein</fullName>
    </submittedName>
</protein>
<gene>
    <name evidence="1" type="ORF">LEP1GSC186_0261</name>
</gene>
<evidence type="ECO:0000313" key="1">
    <source>
        <dbReference type="EMBL" id="EMO39056.1"/>
    </source>
</evidence>